<dbReference type="Pfam" id="PF02645">
    <property type="entry name" value="DegV"/>
    <property type="match status" value="1"/>
</dbReference>
<dbReference type="AlphaFoldDB" id="X0YRN3"/>
<sequence>SGRVPALANIVTTGLKIKPILCIEEGVAKMVGIALTRHGSLIEIVKRVVRDFKKAKWVFISMSHALSVEESRKVTKKVQPLLNCVGTIITDCTPVVGVHTGPGLIVIAVSSLNQDIAELFI</sequence>
<evidence type="ECO:0000313" key="1">
    <source>
        <dbReference type="EMBL" id="GAG58880.1"/>
    </source>
</evidence>
<name>X0YRN3_9ZZZZ</name>
<accession>X0YRN3</accession>
<proteinExistence type="predicted"/>
<reference evidence="1" key="1">
    <citation type="journal article" date="2014" name="Front. Microbiol.">
        <title>High frequency of phylogenetically diverse reductive dehalogenase-homologous genes in deep subseafloor sedimentary metagenomes.</title>
        <authorList>
            <person name="Kawai M."/>
            <person name="Futagami T."/>
            <person name="Toyoda A."/>
            <person name="Takaki Y."/>
            <person name="Nishi S."/>
            <person name="Hori S."/>
            <person name="Arai W."/>
            <person name="Tsubouchi T."/>
            <person name="Morono Y."/>
            <person name="Uchiyama I."/>
            <person name="Ito T."/>
            <person name="Fujiyama A."/>
            <person name="Inagaki F."/>
            <person name="Takami H."/>
        </authorList>
    </citation>
    <scope>NUCLEOTIDE SEQUENCE</scope>
    <source>
        <strain evidence="1">Expedition CK06-06</strain>
    </source>
</reference>
<dbReference type="SUPFAM" id="SSF82549">
    <property type="entry name" value="DAK1/DegV-like"/>
    <property type="match status" value="1"/>
</dbReference>
<dbReference type="Gene3D" id="3.30.1180.10">
    <property type="match status" value="1"/>
</dbReference>
<protein>
    <recommendedName>
        <fullName evidence="2">DegV family protein</fullName>
    </recommendedName>
</protein>
<organism evidence="1">
    <name type="scientific">marine sediment metagenome</name>
    <dbReference type="NCBI Taxonomy" id="412755"/>
    <lineage>
        <taxon>unclassified sequences</taxon>
        <taxon>metagenomes</taxon>
        <taxon>ecological metagenomes</taxon>
    </lineage>
</organism>
<feature type="non-terminal residue" evidence="1">
    <location>
        <position position="1"/>
    </location>
</feature>
<dbReference type="InterPro" id="IPR043168">
    <property type="entry name" value="DegV_C"/>
</dbReference>
<dbReference type="EMBL" id="BART01004937">
    <property type="protein sequence ID" value="GAG58880.1"/>
    <property type="molecule type" value="Genomic_DNA"/>
</dbReference>
<evidence type="ECO:0008006" key="2">
    <source>
        <dbReference type="Google" id="ProtNLM"/>
    </source>
</evidence>
<gene>
    <name evidence="1" type="ORF">S01H4_11915</name>
</gene>
<comment type="caution">
    <text evidence="1">The sequence shown here is derived from an EMBL/GenBank/DDBJ whole genome shotgun (WGS) entry which is preliminary data.</text>
</comment>
<dbReference type="PROSITE" id="PS51482">
    <property type="entry name" value="DEGV"/>
    <property type="match status" value="1"/>
</dbReference>
<dbReference type="InterPro" id="IPR003797">
    <property type="entry name" value="DegV"/>
</dbReference>